<dbReference type="Proteomes" id="UP000003246">
    <property type="component" value="Unassembled WGS sequence"/>
</dbReference>
<protein>
    <submittedName>
        <fullName evidence="1">Uncharacterized protein</fullName>
    </submittedName>
</protein>
<comment type="caution">
    <text evidence="1">The sequence shown here is derived from an EMBL/GenBank/DDBJ whole genome shotgun (WGS) entry which is preliminary data.</text>
</comment>
<sequence length="117" mass="14316">MFRAEWDNKELEENKLNHPQPHWHIEPTIMFNDKEIDKEVKETFDELLNETDFFHYMNESEKECSKIFNYEKFHFAMSAKWHENTTLCNIPLTEENLKKWLDKSLEGINEQLDYICK</sequence>
<proteinExistence type="predicted"/>
<gene>
    <name evidence="1" type="ORF">HMPREF1016_01061</name>
</gene>
<evidence type="ECO:0000313" key="2">
    <source>
        <dbReference type="Proteomes" id="UP000003246"/>
    </source>
</evidence>
<reference evidence="1 2" key="1">
    <citation type="submission" date="2010-10" db="EMBL/GenBank/DDBJ databases">
        <title>The Genome Sequence of Bacteroides eggerthii strain 1_2_48FAA.</title>
        <authorList>
            <consortium name="The Broad Institute Genome Sequencing Platform"/>
            <person name="Ward D."/>
            <person name="Earl A."/>
            <person name="Feldgarden M."/>
            <person name="Young S.K."/>
            <person name="Gargeya S."/>
            <person name="Zeng Q."/>
            <person name="Alvarado L."/>
            <person name="Berlin A."/>
            <person name="Bochicchio J."/>
            <person name="Chapman S.B."/>
            <person name="Chen Z."/>
            <person name="Freedman E."/>
            <person name="Gellesch M."/>
            <person name="Goldberg J."/>
            <person name="Griggs A."/>
            <person name="Gujja S."/>
            <person name="Heilman E."/>
            <person name="Heiman D."/>
            <person name="Howarth C."/>
            <person name="Mehta T."/>
            <person name="Neiman D."/>
            <person name="Pearson M."/>
            <person name="Roberts A."/>
            <person name="Saif S."/>
            <person name="Shea T."/>
            <person name="Shenoy N."/>
            <person name="Sisk P."/>
            <person name="Stolte C."/>
            <person name="Sykes S."/>
            <person name="White J."/>
            <person name="Yandava C."/>
            <person name="Allen-Vercoe E."/>
            <person name="Ambrose C."/>
            <person name="Strauss J."/>
            <person name="Daigneault M."/>
            <person name="Haas B."/>
            <person name="Nusbaum C."/>
            <person name="Birren B."/>
        </authorList>
    </citation>
    <scope>NUCLEOTIDE SEQUENCE [LARGE SCALE GENOMIC DNA]</scope>
    <source>
        <strain evidence="1 2">1_2_48FAA</strain>
    </source>
</reference>
<accession>E5WW51</accession>
<evidence type="ECO:0000313" key="1">
    <source>
        <dbReference type="EMBL" id="EFV31169.1"/>
    </source>
</evidence>
<dbReference type="AlphaFoldDB" id="E5WW51"/>
<dbReference type="EMBL" id="ACWG01000008">
    <property type="protein sequence ID" value="EFV31169.1"/>
    <property type="molecule type" value="Genomic_DNA"/>
</dbReference>
<organism evidence="1 2">
    <name type="scientific">Bacteroides eggerthii 1_2_48FAA</name>
    <dbReference type="NCBI Taxonomy" id="665953"/>
    <lineage>
        <taxon>Bacteria</taxon>
        <taxon>Pseudomonadati</taxon>
        <taxon>Bacteroidota</taxon>
        <taxon>Bacteroidia</taxon>
        <taxon>Bacteroidales</taxon>
        <taxon>Bacteroidaceae</taxon>
        <taxon>Bacteroides</taxon>
    </lineage>
</organism>
<name>E5WW51_9BACE</name>
<dbReference type="HOGENOM" id="CLU_2080006_0_0_10"/>